<reference evidence="3" key="1">
    <citation type="submission" date="2011-10" db="EMBL/GenBank/DDBJ databases">
        <authorList>
            <person name="Genoscope - CEA"/>
        </authorList>
    </citation>
    <scope>NUCLEOTIDE SEQUENCE</scope>
</reference>
<accession>G8YHH9</accession>
<dbReference type="HOGENOM" id="CLU_694668_0_0_1"/>
<feature type="compositionally biased region" description="Basic and acidic residues" evidence="1">
    <location>
        <begin position="220"/>
        <end position="234"/>
    </location>
</feature>
<evidence type="ECO:0000313" key="3">
    <source>
        <dbReference type="EMBL" id="CCE80881.1"/>
    </source>
</evidence>
<dbReference type="OrthoDB" id="4025857at2759"/>
<dbReference type="InParanoid" id="G8YHH9"/>
<feature type="compositionally biased region" description="Basic and acidic residues" evidence="1">
    <location>
        <begin position="142"/>
        <end position="151"/>
    </location>
</feature>
<feature type="compositionally biased region" description="Polar residues" evidence="1">
    <location>
        <begin position="194"/>
        <end position="204"/>
    </location>
</feature>
<evidence type="ECO:0000256" key="1">
    <source>
        <dbReference type="SAM" id="MobiDB-lite"/>
    </source>
</evidence>
<feature type="compositionally biased region" description="Polar residues" evidence="1">
    <location>
        <begin position="152"/>
        <end position="162"/>
    </location>
</feature>
<gene>
    <name evidence="3" type="primary">Piso0_003214</name>
    <name evidence="2" type="ORF">GNLVRS01_PISO0G07398g</name>
    <name evidence="3" type="ORF">GNLVRS01_PISO0H07399g</name>
</gene>
<feature type="compositionally biased region" description="Polar residues" evidence="1">
    <location>
        <begin position="95"/>
        <end position="112"/>
    </location>
</feature>
<dbReference type="eggNOG" id="ENOG502T62Y">
    <property type="taxonomic scope" value="Eukaryota"/>
</dbReference>
<feature type="compositionally biased region" description="Low complexity" evidence="1">
    <location>
        <begin position="20"/>
        <end position="29"/>
    </location>
</feature>
<protein>
    <submittedName>
        <fullName evidence="3">Piso0_003214 protein</fullName>
    </submittedName>
</protein>
<feature type="compositionally biased region" description="Basic and acidic residues" evidence="1">
    <location>
        <begin position="70"/>
        <end position="85"/>
    </location>
</feature>
<dbReference type="AlphaFoldDB" id="G8YHH9"/>
<feature type="compositionally biased region" description="Polar residues" evidence="1">
    <location>
        <begin position="30"/>
        <end position="43"/>
    </location>
</feature>
<proteinExistence type="predicted"/>
<dbReference type="EMBL" id="FO082052">
    <property type="protein sequence ID" value="CCE80881.1"/>
    <property type="molecule type" value="Genomic_DNA"/>
</dbReference>
<feature type="compositionally biased region" description="Basic and acidic residues" evidence="1">
    <location>
        <begin position="163"/>
        <end position="175"/>
    </location>
</feature>
<dbReference type="EMBL" id="FO082053">
    <property type="protein sequence ID" value="CCE80116.1"/>
    <property type="molecule type" value="Genomic_DNA"/>
</dbReference>
<dbReference type="Proteomes" id="UP000005222">
    <property type="component" value="Chromosome G"/>
</dbReference>
<name>G8YHH9_PICSO</name>
<feature type="region of interest" description="Disordered" evidence="1">
    <location>
        <begin position="1"/>
        <end position="268"/>
    </location>
</feature>
<evidence type="ECO:0000313" key="2">
    <source>
        <dbReference type="EMBL" id="CCE80116.1"/>
    </source>
</evidence>
<reference evidence="4" key="2">
    <citation type="journal article" date="2012" name="G3 (Bethesda)">
        <title>Pichia sorbitophila, an interspecies yeast hybrid reveals early steps of genome resolution following polyploidization.</title>
        <authorList>
            <person name="Leh Louis V."/>
            <person name="Despons L."/>
            <person name="Friedrich A."/>
            <person name="Martin T."/>
            <person name="Durrens P."/>
            <person name="Casaregola S."/>
            <person name="Neuveglise C."/>
            <person name="Fairhead C."/>
            <person name="Marck C."/>
            <person name="Cruz J.A."/>
            <person name="Straub M.L."/>
            <person name="Kugler V."/>
            <person name="Sacerdot C."/>
            <person name="Uzunov Z."/>
            <person name="Thierry A."/>
            <person name="Weiss S."/>
            <person name="Bleykasten C."/>
            <person name="De Montigny J."/>
            <person name="Jacques N."/>
            <person name="Jung P."/>
            <person name="Lemaire M."/>
            <person name="Mallet S."/>
            <person name="Morel G."/>
            <person name="Richard G.F."/>
            <person name="Sarkar A."/>
            <person name="Savel G."/>
            <person name="Schacherer J."/>
            <person name="Seret M.L."/>
            <person name="Talla E."/>
            <person name="Samson G."/>
            <person name="Jubin C."/>
            <person name="Poulain J."/>
            <person name="Vacherie B."/>
            <person name="Barbe V."/>
            <person name="Pelletier E."/>
            <person name="Sherman D.J."/>
            <person name="Westhof E."/>
            <person name="Weissenbach J."/>
            <person name="Baret P.V."/>
            <person name="Wincker P."/>
            <person name="Gaillardin C."/>
            <person name="Dujon B."/>
            <person name="Souciet J.L."/>
        </authorList>
    </citation>
    <scope>NUCLEOTIDE SEQUENCE [LARGE SCALE GENOMIC DNA]</scope>
    <source>
        <strain evidence="4">ATCC MYA-4447 / BCRC 22081 / CBS 7064 / NBRC 10061 / NRRL Y-12695</strain>
    </source>
</reference>
<keyword evidence="4" id="KW-1185">Reference proteome</keyword>
<dbReference type="Proteomes" id="UP000005222">
    <property type="component" value="Chromosome H"/>
</dbReference>
<sequence>MGFLDRRRSIFRRSKVAEDSSSGRSEGSSVFETAPTSNTNSTYIEDVDSECQPESKLGHGAQEQPPSAARPEEGSRASRQDRRTTDSSPSSPTRVTITKETAAATGSPQRGSSLRRRVSTYLARGNKSDGASAEVQDARQNNVERDQHKSTNDPSRSSQAQEKGTREDTKGEKTLTRRSSLKNIVRTKSKRGSPTRSSHQVSQSNRDKENEYHKHHKHKSEQEKPSRSDREKQQTKSAKGKKIDKAPKEQLVSATLPKHPKHSVDRPSVRRTSCYSIYSSPVPKDAKPQVMKIKIFIAFGESIGDLAALRVNKDQLSTVNEFIYAVSHKVSTRYPQIDTSKLQLLLFFNDRGIKPIPLTTSRSSTASSKLSDDFDINGLVLEYLKSKSKVYVKASLK</sequence>
<evidence type="ECO:0000313" key="4">
    <source>
        <dbReference type="Proteomes" id="UP000005222"/>
    </source>
</evidence>
<organism evidence="3 4">
    <name type="scientific">Pichia sorbitophila (strain ATCC MYA-4447 / BCRC 22081 / CBS 7064 / NBRC 10061 / NRRL Y-12695)</name>
    <name type="common">Hybrid yeast</name>
    <dbReference type="NCBI Taxonomy" id="559304"/>
    <lineage>
        <taxon>Eukaryota</taxon>
        <taxon>Fungi</taxon>
        <taxon>Dikarya</taxon>
        <taxon>Ascomycota</taxon>
        <taxon>Saccharomycotina</taxon>
        <taxon>Pichiomycetes</taxon>
        <taxon>Debaryomycetaceae</taxon>
        <taxon>Millerozyma</taxon>
    </lineage>
</organism>